<dbReference type="Gene3D" id="1.10.357.40">
    <property type="entry name" value="YbiA-like"/>
    <property type="match status" value="1"/>
</dbReference>
<dbReference type="RefSeq" id="WP_321391462.1">
    <property type="nucleotide sequence ID" value="NZ_CP139487.1"/>
</dbReference>
<sequence>MKALLILVLLVPFITLAETYPREWWVEVPRSEAASWEILPQDAKSGEVILSKRTELGIFSNFGATPFILDGKRFASVEGLWQSIKYPDPAISNDSRFQIKQWAFTRAEVENMIGTDAKNAGNLANKIYSQFNLKFVNWGEHFFDYVDHAEGSAYHYDLIKRALRAKLDQTPGLWNLLLKTGCLTLKPDHKAGANEPASYRYYEIYMELRSERQTDCH</sequence>
<dbReference type="EMBL" id="CP139487">
    <property type="protein sequence ID" value="WPU63886.1"/>
    <property type="molecule type" value="Genomic_DNA"/>
</dbReference>
<dbReference type="Proteomes" id="UP001324634">
    <property type="component" value="Chromosome"/>
</dbReference>
<proteinExistence type="predicted"/>
<dbReference type="KEGG" id="psti:SOO65_14420"/>
<evidence type="ECO:0000313" key="1">
    <source>
        <dbReference type="EMBL" id="WPU63886.1"/>
    </source>
</evidence>
<name>A0AAX4HL10_9BACT</name>
<dbReference type="AlphaFoldDB" id="A0AAX4HL10"/>
<accession>A0AAX4HL10</accession>
<reference evidence="1 2" key="1">
    <citation type="submission" date="2023-11" db="EMBL/GenBank/DDBJ databases">
        <title>Peredibacter starrii A3.12.</title>
        <authorList>
            <person name="Mitchell R.J."/>
        </authorList>
    </citation>
    <scope>NUCLEOTIDE SEQUENCE [LARGE SCALE GENOMIC DNA]</scope>
    <source>
        <strain evidence="1 2">A3.12</strain>
    </source>
</reference>
<gene>
    <name evidence="1" type="ORF">SOO65_14420</name>
</gene>
<dbReference type="InterPro" id="IPR037238">
    <property type="entry name" value="YbiA-like_sf"/>
</dbReference>
<keyword evidence="2" id="KW-1185">Reference proteome</keyword>
<dbReference type="SUPFAM" id="SSF143990">
    <property type="entry name" value="YbiA-like"/>
    <property type="match status" value="1"/>
</dbReference>
<evidence type="ECO:0000313" key="2">
    <source>
        <dbReference type="Proteomes" id="UP001324634"/>
    </source>
</evidence>
<protein>
    <submittedName>
        <fullName evidence="1">Uncharacterized protein</fullName>
    </submittedName>
</protein>
<organism evidence="1 2">
    <name type="scientific">Peredibacter starrii</name>
    <dbReference type="NCBI Taxonomy" id="28202"/>
    <lineage>
        <taxon>Bacteria</taxon>
        <taxon>Pseudomonadati</taxon>
        <taxon>Bdellovibrionota</taxon>
        <taxon>Bacteriovoracia</taxon>
        <taxon>Bacteriovoracales</taxon>
        <taxon>Bacteriovoracaceae</taxon>
        <taxon>Peredibacter</taxon>
    </lineage>
</organism>